<dbReference type="GO" id="GO:0005886">
    <property type="term" value="C:plasma membrane"/>
    <property type="evidence" value="ECO:0007669"/>
    <property type="project" value="UniProtKB-SubCell"/>
</dbReference>
<keyword evidence="4" id="KW-0597">Phosphoprotein</keyword>
<dbReference type="EMBL" id="CAJZ01000123">
    <property type="protein sequence ID" value="CCI83643.1"/>
    <property type="molecule type" value="Genomic_DNA"/>
</dbReference>
<proteinExistence type="predicted"/>
<evidence type="ECO:0000256" key="6">
    <source>
        <dbReference type="ARBA" id="ARBA00022777"/>
    </source>
</evidence>
<dbReference type="PATRIC" id="fig|883169.3.peg.1064"/>
<dbReference type="InterPro" id="IPR003594">
    <property type="entry name" value="HATPase_dom"/>
</dbReference>
<dbReference type="OrthoDB" id="9806130at2"/>
<dbReference type="EC" id="2.7.13.3" evidence="3"/>
<evidence type="ECO:0000256" key="4">
    <source>
        <dbReference type="ARBA" id="ARBA00022553"/>
    </source>
</evidence>
<evidence type="ECO:0000313" key="12">
    <source>
        <dbReference type="EMBL" id="EJZ81966.1"/>
    </source>
</evidence>
<evidence type="ECO:0000256" key="1">
    <source>
        <dbReference type="ARBA" id="ARBA00000085"/>
    </source>
</evidence>
<evidence type="ECO:0000256" key="7">
    <source>
        <dbReference type="ARBA" id="ARBA00023012"/>
    </source>
</evidence>
<dbReference type="PROSITE" id="PS50109">
    <property type="entry name" value="HIS_KIN"/>
    <property type="match status" value="1"/>
</dbReference>
<keyword evidence="8" id="KW-0175">Coiled coil</keyword>
<dbReference type="InterPro" id="IPR050736">
    <property type="entry name" value="Sensor_HK_Regulatory"/>
</dbReference>
<dbReference type="PRINTS" id="PR00344">
    <property type="entry name" value="BCTRLSENSOR"/>
</dbReference>
<reference evidence="12 13" key="2">
    <citation type="submission" date="2012-08" db="EMBL/GenBank/DDBJ databases">
        <title>The Genome Sequence of Turicella otitidis ATCC 51513.</title>
        <authorList>
            <consortium name="The Broad Institute Genome Sequencing Platform"/>
            <person name="Earl A."/>
            <person name="Ward D."/>
            <person name="Feldgarden M."/>
            <person name="Gevers D."/>
            <person name="Huys G."/>
            <person name="Walker B."/>
            <person name="Young S.K."/>
            <person name="Zeng Q."/>
            <person name="Gargeya S."/>
            <person name="Fitzgerald M."/>
            <person name="Haas B."/>
            <person name="Abouelleil A."/>
            <person name="Alvarado L."/>
            <person name="Arachchi H.M."/>
            <person name="Berlin A.M."/>
            <person name="Chapman S.B."/>
            <person name="Goldberg J."/>
            <person name="Griggs A."/>
            <person name="Gujja S."/>
            <person name="Hansen M."/>
            <person name="Howarth C."/>
            <person name="Imamovic A."/>
            <person name="Larimer J."/>
            <person name="McCowen C."/>
            <person name="Montmayeur A."/>
            <person name="Murphy C."/>
            <person name="Neiman D."/>
            <person name="Pearson M."/>
            <person name="Priest M."/>
            <person name="Roberts A."/>
            <person name="Saif S."/>
            <person name="Shea T."/>
            <person name="Sisk P."/>
            <person name="Sykes S."/>
            <person name="Wortman J."/>
            <person name="Nusbaum C."/>
            <person name="Birren B."/>
        </authorList>
    </citation>
    <scope>NUCLEOTIDE SEQUENCE [LARGE SCALE GENOMIC DNA]</scope>
    <source>
        <strain evidence="12 13">ATCC 51513</strain>
    </source>
</reference>
<dbReference type="InterPro" id="IPR005467">
    <property type="entry name" value="His_kinase_dom"/>
</dbReference>
<dbReference type="EMBL" id="AHAE01000048">
    <property type="protein sequence ID" value="EJZ81966.1"/>
    <property type="molecule type" value="Genomic_DNA"/>
</dbReference>
<dbReference type="Proteomes" id="UP000011016">
    <property type="component" value="Unassembled WGS sequence"/>
</dbReference>
<comment type="caution">
    <text evidence="11">The sequence shown here is derived from an EMBL/GenBank/DDBJ whole genome shotgun (WGS) entry which is preliminary data.</text>
</comment>
<protein>
    <recommendedName>
        <fullName evidence="3">histidine kinase</fullName>
        <ecNumber evidence="3">2.7.13.3</ecNumber>
    </recommendedName>
</protein>
<dbReference type="CDD" id="cd00075">
    <property type="entry name" value="HATPase"/>
    <property type="match status" value="1"/>
</dbReference>
<keyword evidence="6 11" id="KW-0418">Kinase</keyword>
<keyword evidence="9" id="KW-0812">Transmembrane</keyword>
<dbReference type="InterPro" id="IPR036890">
    <property type="entry name" value="HATPase_C_sf"/>
</dbReference>
<evidence type="ECO:0000256" key="8">
    <source>
        <dbReference type="SAM" id="Coils"/>
    </source>
</evidence>
<dbReference type="SUPFAM" id="SSF47384">
    <property type="entry name" value="Homodimeric domain of signal transducing histidine kinase"/>
    <property type="match status" value="1"/>
</dbReference>
<comment type="subcellular location">
    <subcellularLocation>
        <location evidence="2">Cell membrane</location>
    </subcellularLocation>
</comment>
<comment type="catalytic activity">
    <reaction evidence="1">
        <text>ATP + protein L-histidine = ADP + protein N-phospho-L-histidine.</text>
        <dbReference type="EC" id="2.7.13.3"/>
    </reaction>
</comment>
<keyword evidence="7" id="KW-0902">Two-component regulatory system</keyword>
<accession>I7IX98</accession>
<sequence length="368" mass="38783">MLAPGDIVLIALTALGCTAAVTALALLALRLGKNRPLGYRTVVVVLAAILSVVASTAAIAAEMYLSAHDFQVLLWVIGIAAAMSLVAAAVTARAARASLKESVKDLERGAVVAPVEGAGREIGRLSAQLSETSHRLAEARAELERLDAARRRFFAWISHDLRTPLTGISALSEALESGTASDPAGYLRQIRAQVGTMSRLVDDLFELSQIESGTLKLRLEDIELLDVVSDAVADVSPLAEARGIRITHAGVEGRQLRADPHELTRVLINLLSNSIRHAPAGSTITITAEHRGERLTLSVLDEGSGVSARDLEHIFEIGWRASQARTPGPKTGAGLGLAIVQGIVEAHGGEVGAENVERGFRLSIALPA</sequence>
<dbReference type="InterPro" id="IPR036097">
    <property type="entry name" value="HisK_dim/P_sf"/>
</dbReference>
<keyword evidence="9" id="KW-1133">Transmembrane helix</keyword>
<feature type="domain" description="Histidine kinase" evidence="10">
    <location>
        <begin position="156"/>
        <end position="368"/>
    </location>
</feature>
<dbReference type="CDD" id="cd00082">
    <property type="entry name" value="HisKA"/>
    <property type="match status" value="1"/>
</dbReference>
<evidence type="ECO:0000313" key="13">
    <source>
        <dbReference type="Proteomes" id="UP000006078"/>
    </source>
</evidence>
<dbReference type="HOGENOM" id="CLU_000445_89_3_11"/>
<dbReference type="SMART" id="SM00388">
    <property type="entry name" value="HisKA"/>
    <property type="match status" value="1"/>
</dbReference>
<dbReference type="InterPro" id="IPR004358">
    <property type="entry name" value="Sig_transdc_His_kin-like_C"/>
</dbReference>
<dbReference type="SMART" id="SM00387">
    <property type="entry name" value="HATPase_c"/>
    <property type="match status" value="1"/>
</dbReference>
<dbReference type="Pfam" id="PF00512">
    <property type="entry name" value="HisKA"/>
    <property type="match status" value="1"/>
</dbReference>
<evidence type="ECO:0000313" key="14">
    <source>
        <dbReference type="Proteomes" id="UP000011016"/>
    </source>
</evidence>
<dbReference type="GO" id="GO:0000155">
    <property type="term" value="F:phosphorelay sensor kinase activity"/>
    <property type="evidence" value="ECO:0007669"/>
    <property type="project" value="InterPro"/>
</dbReference>
<name>I7IX98_9CORY</name>
<reference evidence="11 14" key="1">
    <citation type="journal article" date="2012" name="J. Bacteriol.">
        <title>Draft Genome Sequence of Turicella otitidis ATCC 51513, Isolated from Middle Ear Fluid from a Child with Otitis Media.</title>
        <authorList>
            <person name="Brinkrolf K."/>
            <person name="Schneider J."/>
            <person name="Knecht M."/>
            <person name="Ruckert C."/>
            <person name="Tauch A."/>
        </authorList>
    </citation>
    <scope>NUCLEOTIDE SEQUENCE [LARGE SCALE GENOMIC DNA]</scope>
    <source>
        <strain evidence="11 14">ATCC 51513</strain>
    </source>
</reference>
<dbReference type="Gene3D" id="3.30.565.10">
    <property type="entry name" value="Histidine kinase-like ATPase, C-terminal domain"/>
    <property type="match status" value="1"/>
</dbReference>
<organism evidence="11 14">
    <name type="scientific">Corynebacterium otitidis ATCC 51513</name>
    <dbReference type="NCBI Taxonomy" id="883169"/>
    <lineage>
        <taxon>Bacteria</taxon>
        <taxon>Bacillati</taxon>
        <taxon>Actinomycetota</taxon>
        <taxon>Actinomycetes</taxon>
        <taxon>Mycobacteriales</taxon>
        <taxon>Corynebacteriaceae</taxon>
        <taxon>Corynebacterium</taxon>
    </lineage>
</organism>
<keyword evidence="5 11" id="KW-0808">Transferase</keyword>
<evidence type="ECO:0000259" key="10">
    <source>
        <dbReference type="PROSITE" id="PS50109"/>
    </source>
</evidence>
<feature type="coiled-coil region" evidence="8">
    <location>
        <begin position="122"/>
        <end position="149"/>
    </location>
</feature>
<dbReference type="Gene3D" id="1.10.287.130">
    <property type="match status" value="1"/>
</dbReference>
<dbReference type="Pfam" id="PF02518">
    <property type="entry name" value="HATPase_c"/>
    <property type="match status" value="1"/>
</dbReference>
<dbReference type="RefSeq" id="WP_004600992.1">
    <property type="nucleotide sequence ID" value="NZ_HF541867.1"/>
</dbReference>
<feature type="transmembrane region" description="Helical" evidence="9">
    <location>
        <begin position="6"/>
        <end position="29"/>
    </location>
</feature>
<feature type="transmembrane region" description="Helical" evidence="9">
    <location>
        <begin position="72"/>
        <end position="92"/>
    </location>
</feature>
<gene>
    <name evidence="11" type="ORF">BN46_0914</name>
    <name evidence="12" type="ORF">HMPREF9719_01102</name>
</gene>
<dbReference type="SUPFAM" id="SSF55874">
    <property type="entry name" value="ATPase domain of HSP90 chaperone/DNA topoisomerase II/histidine kinase"/>
    <property type="match status" value="1"/>
</dbReference>
<dbReference type="PANTHER" id="PTHR43711:SF1">
    <property type="entry name" value="HISTIDINE KINASE 1"/>
    <property type="match status" value="1"/>
</dbReference>
<evidence type="ECO:0000256" key="9">
    <source>
        <dbReference type="SAM" id="Phobius"/>
    </source>
</evidence>
<evidence type="ECO:0000313" key="11">
    <source>
        <dbReference type="EMBL" id="CCI83643.1"/>
    </source>
</evidence>
<keyword evidence="9" id="KW-0472">Membrane</keyword>
<evidence type="ECO:0000256" key="5">
    <source>
        <dbReference type="ARBA" id="ARBA00022679"/>
    </source>
</evidence>
<evidence type="ECO:0000256" key="3">
    <source>
        <dbReference type="ARBA" id="ARBA00012438"/>
    </source>
</evidence>
<dbReference type="eggNOG" id="COG2205">
    <property type="taxonomic scope" value="Bacteria"/>
</dbReference>
<dbReference type="Proteomes" id="UP000006078">
    <property type="component" value="Unassembled WGS sequence"/>
</dbReference>
<dbReference type="InterPro" id="IPR003661">
    <property type="entry name" value="HisK_dim/P_dom"/>
</dbReference>
<feature type="transmembrane region" description="Helical" evidence="9">
    <location>
        <begin position="41"/>
        <end position="60"/>
    </location>
</feature>
<dbReference type="PANTHER" id="PTHR43711">
    <property type="entry name" value="TWO-COMPONENT HISTIDINE KINASE"/>
    <property type="match status" value="1"/>
</dbReference>
<evidence type="ECO:0000256" key="2">
    <source>
        <dbReference type="ARBA" id="ARBA00004236"/>
    </source>
</evidence>
<dbReference type="AlphaFoldDB" id="I7IX98"/>
<keyword evidence="13" id="KW-1185">Reference proteome</keyword>
<dbReference type="STRING" id="29321.AAV33_06295"/>